<dbReference type="GO" id="GO:0032012">
    <property type="term" value="P:regulation of ARF protein signal transduction"/>
    <property type="evidence" value="ECO:0007669"/>
    <property type="project" value="InterPro"/>
</dbReference>
<protein>
    <recommendedName>
        <fullName evidence="2">SEC7 domain-containing protein</fullName>
    </recommendedName>
</protein>
<feature type="domain" description="SEC7" evidence="2">
    <location>
        <begin position="252"/>
        <end position="425"/>
    </location>
</feature>
<feature type="compositionally biased region" description="Basic and acidic residues" evidence="1">
    <location>
        <begin position="257"/>
        <end position="268"/>
    </location>
</feature>
<dbReference type="Pfam" id="PF01369">
    <property type="entry name" value="Sec7"/>
    <property type="match status" value="1"/>
</dbReference>
<dbReference type="OrthoDB" id="2157641at2759"/>
<feature type="region of interest" description="Disordered" evidence="1">
    <location>
        <begin position="430"/>
        <end position="455"/>
    </location>
</feature>
<dbReference type="InterPro" id="IPR023394">
    <property type="entry name" value="Sec7_C_sf"/>
</dbReference>
<dbReference type="InterPro" id="IPR000904">
    <property type="entry name" value="Sec7_dom"/>
</dbReference>
<dbReference type="SMART" id="SM00222">
    <property type="entry name" value="Sec7"/>
    <property type="match status" value="1"/>
</dbReference>
<feature type="compositionally biased region" description="Low complexity" evidence="1">
    <location>
        <begin position="148"/>
        <end position="159"/>
    </location>
</feature>
<evidence type="ECO:0000259" key="2">
    <source>
        <dbReference type="PROSITE" id="PS50190"/>
    </source>
</evidence>
<dbReference type="EMBL" id="VXIS01000203">
    <property type="protein sequence ID" value="KAA8897093.1"/>
    <property type="molecule type" value="Genomic_DNA"/>
</dbReference>
<evidence type="ECO:0000313" key="3">
    <source>
        <dbReference type="EMBL" id="KAA8897093.1"/>
    </source>
</evidence>
<dbReference type="Pfam" id="PF15410">
    <property type="entry name" value="PH_9"/>
    <property type="match status" value="1"/>
</dbReference>
<dbReference type="InterPro" id="IPR011993">
    <property type="entry name" value="PH-like_dom_sf"/>
</dbReference>
<dbReference type="GO" id="GO:0005085">
    <property type="term" value="F:guanyl-nucleotide exchange factor activity"/>
    <property type="evidence" value="ECO:0007669"/>
    <property type="project" value="InterPro"/>
</dbReference>
<dbReference type="FunCoup" id="A0A5J5EN51">
    <property type="interactions" value="8"/>
</dbReference>
<keyword evidence="4" id="KW-1185">Reference proteome</keyword>
<dbReference type="CDD" id="cd00171">
    <property type="entry name" value="Sec7"/>
    <property type="match status" value="1"/>
</dbReference>
<feature type="region of interest" description="Disordered" evidence="1">
    <location>
        <begin position="1"/>
        <end position="183"/>
    </location>
</feature>
<feature type="region of interest" description="Disordered" evidence="1">
    <location>
        <begin position="199"/>
        <end position="279"/>
    </location>
</feature>
<feature type="region of interest" description="Disordered" evidence="1">
    <location>
        <begin position="1007"/>
        <end position="1042"/>
    </location>
</feature>
<dbReference type="Gene3D" id="1.10.1000.11">
    <property type="entry name" value="Arf Nucleotide-binding Site Opener,domain 2"/>
    <property type="match status" value="1"/>
</dbReference>
<evidence type="ECO:0000256" key="1">
    <source>
        <dbReference type="SAM" id="MobiDB-lite"/>
    </source>
</evidence>
<dbReference type="InParanoid" id="A0A5J5EN51"/>
<reference evidence="3 4" key="1">
    <citation type="submission" date="2019-09" db="EMBL/GenBank/DDBJ databases">
        <title>Draft genome of the ectomycorrhizal ascomycete Sphaerosporella brunnea.</title>
        <authorList>
            <consortium name="DOE Joint Genome Institute"/>
            <person name="Benucci G.M."/>
            <person name="Marozzi G."/>
            <person name="Antonielli L."/>
            <person name="Sanchez S."/>
            <person name="Marco P."/>
            <person name="Wang X."/>
            <person name="Falini L.B."/>
            <person name="Barry K."/>
            <person name="Haridas S."/>
            <person name="Lipzen A."/>
            <person name="Labutti K."/>
            <person name="Grigoriev I.V."/>
            <person name="Murat C."/>
            <person name="Martin F."/>
            <person name="Albertini E."/>
            <person name="Donnini D."/>
            <person name="Bonito G."/>
        </authorList>
    </citation>
    <scope>NUCLEOTIDE SEQUENCE [LARGE SCALE GENOMIC DNA]</scope>
    <source>
        <strain evidence="3 4">Sb_GMNB300</strain>
    </source>
</reference>
<name>A0A5J5EN51_9PEZI</name>
<feature type="region of interest" description="Disordered" evidence="1">
    <location>
        <begin position="589"/>
        <end position="611"/>
    </location>
</feature>
<proteinExistence type="predicted"/>
<feature type="region of interest" description="Disordered" evidence="1">
    <location>
        <begin position="472"/>
        <end position="497"/>
    </location>
</feature>
<accession>A0A5J5EN51</accession>
<dbReference type="PANTHER" id="PTHR10663">
    <property type="entry name" value="GUANYL-NUCLEOTIDE EXCHANGE FACTOR"/>
    <property type="match status" value="1"/>
</dbReference>
<dbReference type="PROSITE" id="PS50190">
    <property type="entry name" value="SEC7"/>
    <property type="match status" value="1"/>
</dbReference>
<feature type="compositionally biased region" description="Polar residues" evidence="1">
    <location>
        <begin position="161"/>
        <end position="182"/>
    </location>
</feature>
<dbReference type="Proteomes" id="UP000326924">
    <property type="component" value="Unassembled WGS sequence"/>
</dbReference>
<dbReference type="SUPFAM" id="SSF48425">
    <property type="entry name" value="Sec7 domain"/>
    <property type="match status" value="1"/>
</dbReference>
<evidence type="ECO:0000313" key="4">
    <source>
        <dbReference type="Proteomes" id="UP000326924"/>
    </source>
</evidence>
<feature type="compositionally biased region" description="Polar residues" evidence="1">
    <location>
        <begin position="430"/>
        <end position="440"/>
    </location>
</feature>
<organism evidence="3 4">
    <name type="scientific">Sphaerosporella brunnea</name>
    <dbReference type="NCBI Taxonomy" id="1250544"/>
    <lineage>
        <taxon>Eukaryota</taxon>
        <taxon>Fungi</taxon>
        <taxon>Dikarya</taxon>
        <taxon>Ascomycota</taxon>
        <taxon>Pezizomycotina</taxon>
        <taxon>Pezizomycetes</taxon>
        <taxon>Pezizales</taxon>
        <taxon>Pyronemataceae</taxon>
        <taxon>Sphaerosporella</taxon>
    </lineage>
</organism>
<comment type="caution">
    <text evidence="3">The sequence shown here is derived from an EMBL/GenBank/DDBJ whole genome shotgun (WGS) entry which is preliminary data.</text>
</comment>
<feature type="compositionally biased region" description="Basic and acidic residues" evidence="1">
    <location>
        <begin position="199"/>
        <end position="213"/>
    </location>
</feature>
<gene>
    <name evidence="3" type="ORF">FN846DRAFT_900209</name>
</gene>
<sequence length="1042" mass="114342">MNPYIRPSARSSTLESTMEDREVGYTQRGATIRTVASSDPVSPRRPSFFGESPRGRDDALRLDAGGSGKKYQKETWSGDAEEQHTPSKSHDNFDRPQTSPNSPLNSRTFFLDKDEDDNWPPSPPSRGVLSNARGSVTGFLTSGKERQGSMSSSSGRKPSIASLSQARKASMVSLNGRKSSVASKEAPIVDMKEIERMYNDEDAKRGSTKERLGLDTANLEPPRPKEGSWIAGPSPSTPRVTLQKEGHGAEAEFLGHSSDEEAENRLDDNGFPEPSDEDNEKARKIFEGDEEFISKDRAAAWLGDGDPNRATALKAYMQLFDWSGCNILQSMRTFCERLIFKGETQQVDRIMVAFAHRWCECNPNHGFKSSDIVHTILYSLLLLNTDMHLADIPSSQKMTRGQFIKNTMATIRRGIQEAAAIAEELEFRQQQSNTMPCRSQTPHRRNAGDESPTFASASATFPLAAPEIKGYKARSSSEFGKEHKGSRLSRIGGSLSPRILPDDHAEKAEIDAGGGDALVNAPIGGGLRLWETQLEIVLKDFYQSVKTCALPLHGSSQENMDLHSNSLSVFSGAGGVLRRSPSTISKAASEMSSVGRGRTDNNKLGAKWTAKNRSRQRVYNGSFAGSSRTSLEERSVWSPSASSTWSKHTLDRTQTSMSVDSLGSSYSHAGDYQQSLGFANALSNAIIREEGASVASADVEVDPLDGDDTLELEGAPWAKEGLLKHKHHLESVDKRAKNRGWTECFAVIQRGYMRLFQFPSKSGKNLQFAGGVVGGGNWTENAEPIGSFLLRQTLASSLPPPGYSKSKPNVWALSLPSGAVHFFEVGTAEIVKEFVTTANYWSARLSKEPLIGGVSNVEYGWGDCLTDVDTSVNSPPPSIHNEAAPHSRSSLQMSIRSSIDHGTIRPRLPGDKIHIKDWVPPSQSMVASSLPEKEQLKALENYVANIEAELAKHNELRHPMQMAFTPRHPNGAKALANWEKKSSYLLREIIKFTTYIDTLNSAIQRREKNQPAPMIEADDLDITPRPNKGKELDLDGVLSSGF</sequence>
<feature type="compositionally biased region" description="Basic and acidic residues" evidence="1">
    <location>
        <begin position="81"/>
        <end position="94"/>
    </location>
</feature>
<dbReference type="InterPro" id="IPR035999">
    <property type="entry name" value="Sec7_dom_sf"/>
</dbReference>
<feature type="compositionally biased region" description="Polar residues" evidence="1">
    <location>
        <begin position="95"/>
        <end position="108"/>
    </location>
</feature>
<dbReference type="AlphaFoldDB" id="A0A5J5EN51"/>
<dbReference type="Gene3D" id="2.30.29.30">
    <property type="entry name" value="Pleckstrin-homology domain (PH domain)/Phosphotyrosine-binding domain (PTB)"/>
    <property type="match status" value="1"/>
</dbReference>
<dbReference type="SUPFAM" id="SSF50729">
    <property type="entry name" value="PH domain-like"/>
    <property type="match status" value="1"/>
</dbReference>
<dbReference type="InterPro" id="IPR041681">
    <property type="entry name" value="PH_9"/>
</dbReference>
<dbReference type="PANTHER" id="PTHR10663:SF373">
    <property type="entry name" value="PH AND SEC7 DOMAIN-CONTAINING PROTEIN C11E3.11C"/>
    <property type="match status" value="1"/>
</dbReference>